<accession>A0A5C2RMZ1</accession>
<dbReference type="EMBL" id="ML122345">
    <property type="protein sequence ID" value="RPD52684.1"/>
    <property type="molecule type" value="Genomic_DNA"/>
</dbReference>
<evidence type="ECO:0000313" key="2">
    <source>
        <dbReference type="EMBL" id="RPD52684.1"/>
    </source>
</evidence>
<keyword evidence="1" id="KW-1133">Transmembrane helix</keyword>
<dbReference type="OrthoDB" id="10253744at2759"/>
<keyword evidence="3" id="KW-1185">Reference proteome</keyword>
<organism evidence="2 3">
    <name type="scientific">Lentinus tigrinus ALCF2SS1-6</name>
    <dbReference type="NCBI Taxonomy" id="1328759"/>
    <lineage>
        <taxon>Eukaryota</taxon>
        <taxon>Fungi</taxon>
        <taxon>Dikarya</taxon>
        <taxon>Basidiomycota</taxon>
        <taxon>Agaricomycotina</taxon>
        <taxon>Agaricomycetes</taxon>
        <taxon>Polyporales</taxon>
        <taxon>Polyporaceae</taxon>
        <taxon>Lentinus</taxon>
    </lineage>
</organism>
<evidence type="ECO:0000256" key="1">
    <source>
        <dbReference type="SAM" id="Phobius"/>
    </source>
</evidence>
<sequence length="198" mass="21238">MYSNSPTSSSTLFAHFVHLLSSSILLLYGFGVCLLTCFAPPTLIACPPHLPSLSILLIFNGATKAGVSGVFPADPTKIHKVTILNGSYRTVSDNDDKETVLVFPNYKVVNEVEVSPASAEELWEHALSPSVNLHSAPRDLKGTSMKSWINRLSPPALPSSMPAPPILIDCAHCPLLSSIITTSVPHFCPLIAHSRPLS</sequence>
<evidence type="ECO:0000313" key="3">
    <source>
        <dbReference type="Proteomes" id="UP000313359"/>
    </source>
</evidence>
<keyword evidence="1" id="KW-0812">Transmembrane</keyword>
<dbReference type="Proteomes" id="UP000313359">
    <property type="component" value="Unassembled WGS sequence"/>
</dbReference>
<protein>
    <submittedName>
        <fullName evidence="2">Uncharacterized protein</fullName>
    </submittedName>
</protein>
<dbReference type="AlphaFoldDB" id="A0A5C2RMZ1"/>
<name>A0A5C2RMZ1_9APHY</name>
<gene>
    <name evidence="2" type="ORF">L227DRAFT_617617</name>
</gene>
<dbReference type="STRING" id="1328759.A0A5C2RMZ1"/>
<reference evidence="2" key="1">
    <citation type="journal article" date="2018" name="Genome Biol. Evol.">
        <title>Genomics and development of Lentinus tigrinus, a white-rot wood-decaying mushroom with dimorphic fruiting bodies.</title>
        <authorList>
            <person name="Wu B."/>
            <person name="Xu Z."/>
            <person name="Knudson A."/>
            <person name="Carlson A."/>
            <person name="Chen N."/>
            <person name="Kovaka S."/>
            <person name="LaButti K."/>
            <person name="Lipzen A."/>
            <person name="Pennachio C."/>
            <person name="Riley R."/>
            <person name="Schakwitz W."/>
            <person name="Umezawa K."/>
            <person name="Ohm R.A."/>
            <person name="Grigoriev I.V."/>
            <person name="Nagy L.G."/>
            <person name="Gibbons J."/>
            <person name="Hibbett D."/>
        </authorList>
    </citation>
    <scope>NUCLEOTIDE SEQUENCE [LARGE SCALE GENOMIC DNA]</scope>
    <source>
        <strain evidence="2">ALCF2SS1-6</strain>
    </source>
</reference>
<feature type="transmembrane region" description="Helical" evidence="1">
    <location>
        <begin position="12"/>
        <end position="35"/>
    </location>
</feature>
<proteinExistence type="predicted"/>
<keyword evidence="1" id="KW-0472">Membrane</keyword>